<organism evidence="7 8">
    <name type="scientific">Sphingorhabdus buctiana</name>
    <dbReference type="NCBI Taxonomy" id="1508805"/>
    <lineage>
        <taxon>Bacteria</taxon>
        <taxon>Pseudomonadati</taxon>
        <taxon>Pseudomonadota</taxon>
        <taxon>Alphaproteobacteria</taxon>
        <taxon>Sphingomonadales</taxon>
        <taxon>Sphingomonadaceae</taxon>
        <taxon>Sphingorhabdus</taxon>
    </lineage>
</organism>
<proteinExistence type="predicted"/>
<evidence type="ECO:0000313" key="8">
    <source>
        <dbReference type="Proteomes" id="UP001597215"/>
    </source>
</evidence>
<keyword evidence="7" id="KW-0436">Ligase</keyword>
<feature type="transmembrane region" description="Helical" evidence="5">
    <location>
        <begin position="41"/>
        <end position="59"/>
    </location>
</feature>
<sequence>MNGALLFLSTIVLPYFNQTFRIFYFLPLLTKRGKLVLRIDSVFYILVIIAVLSQINLMYSYYNGIRTESDLSIQHIVSFNVLTPIAYIIAQQFKPNDLRIFIWLFVIDALFVIAQSYYGVSTFYTNIDGFEEFTNINDLVYFNRPFGLGNNASVFAEKLLAFVLIVHYLAKYYSYNMPKIALAIVTFAGILNFGRTAFIAILFFFAFSGSMKFLKSTVNKKVAYLLLIFIMSSFAIIFYFDQISIWFNEVIRQFTRGNESIDLAGRDLIWNDFVGFISNNLFLGNGSVKYFTDYNGQQATAHNSFLMIIASHGIIISTLYAIAILHSLNRKNIIYIASILVFSGAQYSIFWGISFNDIILFFFMGVGNENRNLRFLSSLKNKDDLYAFNLIARK</sequence>
<feature type="domain" description="O-antigen ligase-related" evidence="6">
    <location>
        <begin position="181"/>
        <end position="315"/>
    </location>
</feature>
<dbReference type="Proteomes" id="UP001597215">
    <property type="component" value="Unassembled WGS sequence"/>
</dbReference>
<gene>
    <name evidence="7" type="ORF">ACFSAG_04400</name>
</gene>
<dbReference type="Pfam" id="PF04932">
    <property type="entry name" value="Wzy_C"/>
    <property type="match status" value="1"/>
</dbReference>
<feature type="transmembrane region" description="Helical" evidence="5">
    <location>
        <begin position="6"/>
        <end position="29"/>
    </location>
</feature>
<dbReference type="InterPro" id="IPR007016">
    <property type="entry name" value="O-antigen_ligase-rel_domated"/>
</dbReference>
<keyword evidence="2 5" id="KW-0812">Transmembrane</keyword>
<feature type="transmembrane region" description="Helical" evidence="5">
    <location>
        <begin position="222"/>
        <end position="240"/>
    </location>
</feature>
<feature type="transmembrane region" description="Helical" evidence="5">
    <location>
        <begin position="71"/>
        <end position="89"/>
    </location>
</feature>
<name>A0ABW4MAL0_9SPHN</name>
<evidence type="ECO:0000256" key="4">
    <source>
        <dbReference type="ARBA" id="ARBA00023136"/>
    </source>
</evidence>
<dbReference type="InterPro" id="IPR051533">
    <property type="entry name" value="WaaL-like"/>
</dbReference>
<dbReference type="GO" id="GO:0016874">
    <property type="term" value="F:ligase activity"/>
    <property type="evidence" value="ECO:0007669"/>
    <property type="project" value="UniProtKB-KW"/>
</dbReference>
<protein>
    <submittedName>
        <fullName evidence="7">O-antigen ligase family protein</fullName>
    </submittedName>
</protein>
<evidence type="ECO:0000259" key="6">
    <source>
        <dbReference type="Pfam" id="PF04932"/>
    </source>
</evidence>
<comment type="caution">
    <text evidence="7">The sequence shown here is derived from an EMBL/GenBank/DDBJ whole genome shotgun (WGS) entry which is preliminary data.</text>
</comment>
<feature type="transmembrane region" description="Helical" evidence="5">
    <location>
        <begin position="333"/>
        <end position="366"/>
    </location>
</feature>
<comment type="subcellular location">
    <subcellularLocation>
        <location evidence="1">Membrane</location>
        <topology evidence="1">Multi-pass membrane protein</topology>
    </subcellularLocation>
</comment>
<evidence type="ECO:0000256" key="5">
    <source>
        <dbReference type="SAM" id="Phobius"/>
    </source>
</evidence>
<evidence type="ECO:0000256" key="1">
    <source>
        <dbReference type="ARBA" id="ARBA00004141"/>
    </source>
</evidence>
<keyword evidence="4 5" id="KW-0472">Membrane</keyword>
<keyword evidence="8" id="KW-1185">Reference proteome</keyword>
<keyword evidence="3 5" id="KW-1133">Transmembrane helix</keyword>
<dbReference type="RefSeq" id="WP_381511717.1">
    <property type="nucleotide sequence ID" value="NZ_JBHUEL010000003.1"/>
</dbReference>
<feature type="transmembrane region" description="Helical" evidence="5">
    <location>
        <begin position="101"/>
        <end position="120"/>
    </location>
</feature>
<feature type="transmembrane region" description="Helical" evidence="5">
    <location>
        <begin position="182"/>
        <end position="207"/>
    </location>
</feature>
<evidence type="ECO:0000256" key="3">
    <source>
        <dbReference type="ARBA" id="ARBA00022989"/>
    </source>
</evidence>
<dbReference type="PANTHER" id="PTHR37422:SF21">
    <property type="entry name" value="EXOQ-LIKE PROTEIN"/>
    <property type="match status" value="1"/>
</dbReference>
<evidence type="ECO:0000313" key="7">
    <source>
        <dbReference type="EMBL" id="MFD1766083.1"/>
    </source>
</evidence>
<evidence type="ECO:0000256" key="2">
    <source>
        <dbReference type="ARBA" id="ARBA00022692"/>
    </source>
</evidence>
<reference evidence="8" key="1">
    <citation type="journal article" date="2019" name="Int. J. Syst. Evol. Microbiol.">
        <title>The Global Catalogue of Microorganisms (GCM) 10K type strain sequencing project: providing services to taxonomists for standard genome sequencing and annotation.</title>
        <authorList>
            <consortium name="The Broad Institute Genomics Platform"/>
            <consortium name="The Broad Institute Genome Sequencing Center for Infectious Disease"/>
            <person name="Wu L."/>
            <person name="Ma J."/>
        </authorList>
    </citation>
    <scope>NUCLEOTIDE SEQUENCE [LARGE SCALE GENOMIC DNA]</scope>
    <source>
        <strain evidence="8">CGMCC 1.12449</strain>
    </source>
</reference>
<dbReference type="PANTHER" id="PTHR37422">
    <property type="entry name" value="TEICHURONIC ACID BIOSYNTHESIS PROTEIN TUAE"/>
    <property type="match status" value="1"/>
</dbReference>
<accession>A0ABW4MAL0</accession>
<dbReference type="EMBL" id="JBHUEL010000003">
    <property type="protein sequence ID" value="MFD1766083.1"/>
    <property type="molecule type" value="Genomic_DNA"/>
</dbReference>
<feature type="transmembrane region" description="Helical" evidence="5">
    <location>
        <begin position="305"/>
        <end position="327"/>
    </location>
</feature>
<feature type="transmembrane region" description="Helical" evidence="5">
    <location>
        <begin position="152"/>
        <end position="170"/>
    </location>
</feature>